<sequence>MKQIEVVKKYMTAVVRPYLAKRNNLIADVWLKGFELTRSKLTNYYKRYTNLALLNHIVALVYEKFQKTQARCKIPPMLKDPNFMKERAEALKLQAEKTLVIYENSQKQDKLSLKLNAIIPIILKSLQRSAIKETDTTTEEVKLKAEQDAVIEENISLKSLKSRSESALSTCRDEPDSTLGKIELIQAHLLWLLNELDDMPPNVCKDIEKRVRRRFNMAKDKSRRALVEQTRLQNWMAHFKKHELQRQKDTAICVRRKITRENK</sequence>
<gene>
    <name evidence="1" type="ORF">CCAP1982_LOCUS22760</name>
</gene>
<evidence type="ECO:0000313" key="1">
    <source>
        <dbReference type="EMBL" id="CAD7014790.1"/>
    </source>
</evidence>
<name>A0A811VHM5_CERCA</name>
<dbReference type="Proteomes" id="UP000606786">
    <property type="component" value="Unassembled WGS sequence"/>
</dbReference>
<keyword evidence="2" id="KW-1185">Reference proteome</keyword>
<dbReference type="OrthoDB" id="8026454at2759"/>
<organism evidence="1 2">
    <name type="scientific">Ceratitis capitata</name>
    <name type="common">Mediterranean fruit fly</name>
    <name type="synonym">Tephritis capitata</name>
    <dbReference type="NCBI Taxonomy" id="7213"/>
    <lineage>
        <taxon>Eukaryota</taxon>
        <taxon>Metazoa</taxon>
        <taxon>Ecdysozoa</taxon>
        <taxon>Arthropoda</taxon>
        <taxon>Hexapoda</taxon>
        <taxon>Insecta</taxon>
        <taxon>Pterygota</taxon>
        <taxon>Neoptera</taxon>
        <taxon>Endopterygota</taxon>
        <taxon>Diptera</taxon>
        <taxon>Brachycera</taxon>
        <taxon>Muscomorpha</taxon>
        <taxon>Tephritoidea</taxon>
        <taxon>Tephritidae</taxon>
        <taxon>Ceratitis</taxon>
        <taxon>Ceratitis</taxon>
    </lineage>
</organism>
<comment type="caution">
    <text evidence="1">The sequence shown here is derived from an EMBL/GenBank/DDBJ whole genome shotgun (WGS) entry which is preliminary data.</text>
</comment>
<dbReference type="EMBL" id="CAJHJT010000056">
    <property type="protein sequence ID" value="CAD7014790.1"/>
    <property type="molecule type" value="Genomic_DNA"/>
</dbReference>
<accession>A0A811VHM5</accession>
<evidence type="ECO:0000313" key="2">
    <source>
        <dbReference type="Proteomes" id="UP000606786"/>
    </source>
</evidence>
<protein>
    <submittedName>
        <fullName evidence="1">(Mediterranean fruit fly) hypothetical protein</fullName>
    </submittedName>
</protein>
<proteinExistence type="predicted"/>
<reference evidence="1" key="1">
    <citation type="submission" date="2020-11" db="EMBL/GenBank/DDBJ databases">
        <authorList>
            <person name="Whitehead M."/>
        </authorList>
    </citation>
    <scope>NUCLEOTIDE SEQUENCE</scope>
    <source>
        <strain evidence="1">EGII</strain>
    </source>
</reference>
<dbReference type="AlphaFoldDB" id="A0A811VHM5"/>